<accession>A0A0G4PMU2</accession>
<evidence type="ECO:0000256" key="3">
    <source>
        <dbReference type="ARBA" id="ARBA00038157"/>
    </source>
</evidence>
<gene>
    <name evidence="5" type="ORF">PCAMFM013_S023g000132</name>
</gene>
<comment type="similarity">
    <text evidence="3">Belongs to the aldo/keto reductase family. Aldo/keto reductase 2 subfamily.</text>
</comment>
<evidence type="ECO:0000259" key="4">
    <source>
        <dbReference type="Pfam" id="PF00248"/>
    </source>
</evidence>
<dbReference type="Gene3D" id="3.20.20.100">
    <property type="entry name" value="NADP-dependent oxidoreductase domain"/>
    <property type="match status" value="1"/>
</dbReference>
<dbReference type="STRING" id="1429867.A0A0G4PMU2"/>
<dbReference type="AlphaFoldDB" id="A0A0G4PMU2"/>
<evidence type="ECO:0000256" key="1">
    <source>
        <dbReference type="ARBA" id="ARBA00022857"/>
    </source>
</evidence>
<feature type="domain" description="NADP-dependent oxidoreductase" evidence="4">
    <location>
        <begin position="28"/>
        <end position="332"/>
    </location>
</feature>
<dbReference type="PANTHER" id="PTHR43364">
    <property type="entry name" value="NADH-SPECIFIC METHYLGLYOXAL REDUCTASE-RELATED"/>
    <property type="match status" value="1"/>
</dbReference>
<organism evidence="5 6">
    <name type="scientific">Penicillium camemberti (strain FM 013)</name>
    <dbReference type="NCBI Taxonomy" id="1429867"/>
    <lineage>
        <taxon>Eukaryota</taxon>
        <taxon>Fungi</taxon>
        <taxon>Dikarya</taxon>
        <taxon>Ascomycota</taxon>
        <taxon>Pezizomycotina</taxon>
        <taxon>Eurotiomycetes</taxon>
        <taxon>Eurotiomycetidae</taxon>
        <taxon>Eurotiales</taxon>
        <taxon>Aspergillaceae</taxon>
        <taxon>Penicillium</taxon>
    </lineage>
</organism>
<dbReference type="PANTHER" id="PTHR43364:SF7">
    <property type="entry name" value="NADP-DEPENDENT OXIDOREDUCTASE DOMAIN-CONTAINING PROTEIN-RELATED"/>
    <property type="match status" value="1"/>
</dbReference>
<protein>
    <submittedName>
        <fullName evidence="5">Aldo/keto reductase</fullName>
    </submittedName>
</protein>
<dbReference type="CDD" id="cd19146">
    <property type="entry name" value="AKR_AKR9A1-2"/>
    <property type="match status" value="1"/>
</dbReference>
<dbReference type="SUPFAM" id="SSF51430">
    <property type="entry name" value="NAD(P)-linked oxidoreductase"/>
    <property type="match status" value="1"/>
</dbReference>
<dbReference type="InterPro" id="IPR023210">
    <property type="entry name" value="NADP_OxRdtase_dom"/>
</dbReference>
<sequence>MFSRAPTPKSYLGRYRLLAPTAGVKVSPLCLGAMNFGDGWKDRLGECNKETSFQILDTYYENGGNFIDTANNYQAEESEKWLGEWMEVRGVRDQIVLATKYTSPYRIHNQSEIQANFIGNNAKSLKLSVDASLRKLKTDYIDLLYVHWWDFSTSIEEVMTSLNQLVLSGKVLYLGISDTPAWIVTKANQYARDHGLRPFSVYQGKWNAATRDFERDIIPMAASEGMGLAPWGSLGSGAFKTTAQREELAKSGNPGRQNPATERDIAVSKVLEVVAERHGTALTSVALAYVMRKAPYVVPIVGGRKVEHLLNNIEGLGVDLSDEDLKEIEAAYEFDIGFPMNFLFRGDDVVKEAHPGNSFLNIGGKFDYPDLVRGPFNVKLGMMLFGLVFHWLWRILTQ</sequence>
<dbReference type="Proteomes" id="UP000053732">
    <property type="component" value="Unassembled WGS sequence"/>
</dbReference>
<evidence type="ECO:0000256" key="2">
    <source>
        <dbReference type="ARBA" id="ARBA00023002"/>
    </source>
</evidence>
<evidence type="ECO:0000313" key="5">
    <source>
        <dbReference type="EMBL" id="CRL27674.1"/>
    </source>
</evidence>
<dbReference type="EMBL" id="HG793156">
    <property type="protein sequence ID" value="CRL27674.1"/>
    <property type="molecule type" value="Genomic_DNA"/>
</dbReference>
<dbReference type="GO" id="GO:0016491">
    <property type="term" value="F:oxidoreductase activity"/>
    <property type="evidence" value="ECO:0007669"/>
    <property type="project" value="UniProtKB-KW"/>
</dbReference>
<name>A0A0G4PMU2_PENC3</name>
<evidence type="ECO:0000313" key="6">
    <source>
        <dbReference type="Proteomes" id="UP000053732"/>
    </source>
</evidence>
<keyword evidence="1" id="KW-0521">NADP</keyword>
<reference evidence="5 6" key="1">
    <citation type="journal article" date="2014" name="Nat. Commun.">
        <title>Multiple recent horizontal transfers of a large genomic region in cheese making fungi.</title>
        <authorList>
            <person name="Cheeseman K."/>
            <person name="Ropars J."/>
            <person name="Renault P."/>
            <person name="Dupont J."/>
            <person name="Gouzy J."/>
            <person name="Branca A."/>
            <person name="Abraham A.L."/>
            <person name="Ceppi M."/>
            <person name="Conseiller E."/>
            <person name="Debuchy R."/>
            <person name="Malagnac F."/>
            <person name="Goarin A."/>
            <person name="Silar P."/>
            <person name="Lacoste S."/>
            <person name="Sallet E."/>
            <person name="Bensimon A."/>
            <person name="Giraud T."/>
            <person name="Brygoo Y."/>
        </authorList>
    </citation>
    <scope>NUCLEOTIDE SEQUENCE [LARGE SCALE GENOMIC DNA]</scope>
    <source>
        <strain evidence="6">FM 013</strain>
    </source>
</reference>
<dbReference type="InterPro" id="IPR050523">
    <property type="entry name" value="AKR_Detox_Biosynth"/>
</dbReference>
<dbReference type="Pfam" id="PF00248">
    <property type="entry name" value="Aldo_ket_red"/>
    <property type="match status" value="1"/>
</dbReference>
<keyword evidence="6" id="KW-1185">Reference proteome</keyword>
<dbReference type="InterPro" id="IPR036812">
    <property type="entry name" value="NAD(P)_OxRdtase_dom_sf"/>
</dbReference>
<keyword evidence="2" id="KW-0560">Oxidoreductase</keyword>
<proteinExistence type="inferred from homology"/>